<dbReference type="Pfam" id="PF01784">
    <property type="entry name" value="DUF34_NIF3"/>
    <property type="match status" value="1"/>
</dbReference>
<organism evidence="7 8">
    <name type="scientific">Filimonas effusa</name>
    <dbReference type="NCBI Taxonomy" id="2508721"/>
    <lineage>
        <taxon>Bacteria</taxon>
        <taxon>Pseudomonadati</taxon>
        <taxon>Bacteroidota</taxon>
        <taxon>Chitinophagia</taxon>
        <taxon>Chitinophagales</taxon>
        <taxon>Chitinophagaceae</taxon>
        <taxon>Filimonas</taxon>
    </lineage>
</organism>
<feature type="binding site" evidence="6">
    <location>
        <position position="64"/>
    </location>
    <ligand>
        <name>a divalent metal cation</name>
        <dbReference type="ChEBI" id="CHEBI:60240"/>
        <label>2</label>
    </ligand>
</feature>
<dbReference type="OrthoDB" id="9792792at2"/>
<dbReference type="SUPFAM" id="SSF102705">
    <property type="entry name" value="NIF3 (NGG1p interacting factor 3)-like"/>
    <property type="match status" value="1"/>
</dbReference>
<comment type="similarity">
    <text evidence="1 5">Belongs to the GTP cyclohydrolase I type 2/NIF3 family.</text>
</comment>
<dbReference type="FunFam" id="3.40.1390.30:FF:000001">
    <property type="entry name" value="GTP cyclohydrolase 1 type 2"/>
    <property type="match status" value="1"/>
</dbReference>
<dbReference type="InterPro" id="IPR036069">
    <property type="entry name" value="DUF34/NIF3_sf"/>
</dbReference>
<evidence type="ECO:0000313" key="8">
    <source>
        <dbReference type="Proteomes" id="UP000290545"/>
    </source>
</evidence>
<reference evidence="7 8" key="1">
    <citation type="submission" date="2019-01" db="EMBL/GenBank/DDBJ databases">
        <title>Filimonas sp. strain TTM-71.</title>
        <authorList>
            <person name="Chen W.-M."/>
        </authorList>
    </citation>
    <scope>NUCLEOTIDE SEQUENCE [LARGE SCALE GENOMIC DNA]</scope>
    <source>
        <strain evidence="7 8">TTM-71</strain>
    </source>
</reference>
<dbReference type="InterPro" id="IPR017221">
    <property type="entry name" value="DUF34/NIF3_bac"/>
</dbReference>
<dbReference type="PIRSF" id="PIRSF037489">
    <property type="entry name" value="UCP037489_NIF3_YqfO"/>
    <property type="match status" value="1"/>
</dbReference>
<feature type="binding site" evidence="6">
    <location>
        <position position="327"/>
    </location>
    <ligand>
        <name>a divalent metal cation</name>
        <dbReference type="ChEBI" id="CHEBI:60240"/>
        <label>1</label>
    </ligand>
</feature>
<protein>
    <recommendedName>
        <fullName evidence="3 5">GTP cyclohydrolase 1 type 2 homolog</fullName>
    </recommendedName>
</protein>
<evidence type="ECO:0000256" key="4">
    <source>
        <dbReference type="ARBA" id="ARBA00022723"/>
    </source>
</evidence>
<comment type="subunit">
    <text evidence="2">Homohexamer.</text>
</comment>
<dbReference type="GO" id="GO:0046872">
    <property type="term" value="F:metal ion binding"/>
    <property type="evidence" value="ECO:0007669"/>
    <property type="project" value="UniProtKB-UniRule"/>
</dbReference>
<dbReference type="InterPro" id="IPR002678">
    <property type="entry name" value="DUF34/NIF3"/>
</dbReference>
<keyword evidence="4 5" id="KW-0479">Metal-binding</keyword>
<sequence>MTVGDIIRELEAVAPAAYQESYDNAGLLTGQRQWECTGVICALDVTEAVIAEAAGLGCNLVVVHHPVIFGGLKRLTGSNYVERTVIAAIRHDIAIYAIHTNLDNVIAGVNDRIAERLGLTNRRILLPKGGLLLKLVTFVPVAQAGMVREALFGAGAGQIGQYSECSFSVSGAGTFKGAADTQPFVGTPGEQHMEKEERIEVILPAVHRQTVVAALLKAHPYEEVAYDLIPLANDFQQVGSGLLGELPSAMPEADFLALLKEAFGLAVVRHTPLLGKLVKKVALCGGAGSFLTGKAIASGADAYVTSDIKYHEFFDADGRILLADIGHWESEQFTIDLLYDILLAKFPTFALLKSKVKTNPVSYYI</sequence>
<dbReference type="EMBL" id="SDHZ01000004">
    <property type="protein sequence ID" value="RXK81338.1"/>
    <property type="molecule type" value="Genomic_DNA"/>
</dbReference>
<evidence type="ECO:0000256" key="5">
    <source>
        <dbReference type="PIRNR" id="PIRNR037489"/>
    </source>
</evidence>
<name>A0A4V1M9J2_9BACT</name>
<evidence type="ECO:0000256" key="2">
    <source>
        <dbReference type="ARBA" id="ARBA00011643"/>
    </source>
</evidence>
<evidence type="ECO:0000256" key="3">
    <source>
        <dbReference type="ARBA" id="ARBA00022112"/>
    </source>
</evidence>
<dbReference type="GO" id="GO:0005737">
    <property type="term" value="C:cytoplasm"/>
    <property type="evidence" value="ECO:0007669"/>
    <property type="project" value="TreeGrafter"/>
</dbReference>
<evidence type="ECO:0000256" key="6">
    <source>
        <dbReference type="PIRSR" id="PIRSR602678-1"/>
    </source>
</evidence>
<dbReference type="Gene3D" id="3.40.1390.30">
    <property type="entry name" value="NIF3 (NGG1p interacting factor 3)-like"/>
    <property type="match status" value="1"/>
</dbReference>
<dbReference type="NCBIfam" id="TIGR00486">
    <property type="entry name" value="YbgI_SA1388"/>
    <property type="match status" value="1"/>
</dbReference>
<dbReference type="RefSeq" id="WP_129005592.1">
    <property type="nucleotide sequence ID" value="NZ_SDHZ01000004.1"/>
</dbReference>
<feature type="binding site" evidence="6">
    <location>
        <position position="65"/>
    </location>
    <ligand>
        <name>a divalent metal cation</name>
        <dbReference type="ChEBI" id="CHEBI:60240"/>
        <label>1</label>
    </ligand>
</feature>
<gene>
    <name evidence="7" type="ORF">ESB13_20595</name>
</gene>
<dbReference type="Proteomes" id="UP000290545">
    <property type="component" value="Unassembled WGS sequence"/>
</dbReference>
<dbReference type="PANTHER" id="PTHR13799">
    <property type="entry name" value="NGG1 INTERACTING FACTOR 3"/>
    <property type="match status" value="1"/>
</dbReference>
<feature type="binding site" evidence="6">
    <location>
        <position position="331"/>
    </location>
    <ligand>
        <name>a divalent metal cation</name>
        <dbReference type="ChEBI" id="CHEBI:60240"/>
        <label>1</label>
    </ligand>
</feature>
<dbReference type="PANTHER" id="PTHR13799:SF14">
    <property type="entry name" value="GTP CYCLOHYDROLASE 1 TYPE 2 HOMOLOG"/>
    <property type="match status" value="1"/>
</dbReference>
<accession>A0A4V1M9J2</accession>
<dbReference type="InterPro" id="IPR015867">
    <property type="entry name" value="N-reg_PII/ATP_PRibTrfase_C"/>
</dbReference>
<keyword evidence="8" id="KW-1185">Reference proteome</keyword>
<proteinExistence type="inferred from homology"/>
<dbReference type="AlphaFoldDB" id="A0A4V1M9J2"/>
<comment type="caution">
    <text evidence="7">The sequence shown here is derived from an EMBL/GenBank/DDBJ whole genome shotgun (WGS) entry which is preliminary data.</text>
</comment>
<dbReference type="Gene3D" id="3.30.70.120">
    <property type="match status" value="1"/>
</dbReference>
<feature type="binding site" evidence="6">
    <location>
        <position position="103"/>
    </location>
    <ligand>
        <name>a divalent metal cation</name>
        <dbReference type="ChEBI" id="CHEBI:60240"/>
        <label>1</label>
    </ligand>
</feature>
<evidence type="ECO:0000256" key="1">
    <source>
        <dbReference type="ARBA" id="ARBA00006964"/>
    </source>
</evidence>
<evidence type="ECO:0000313" key="7">
    <source>
        <dbReference type="EMBL" id="RXK81338.1"/>
    </source>
</evidence>